<feature type="region of interest" description="Disordered" evidence="1">
    <location>
        <begin position="1"/>
        <end position="26"/>
    </location>
</feature>
<evidence type="ECO:0000313" key="2">
    <source>
        <dbReference type="EMBL" id="KAF7679012.1"/>
    </source>
</evidence>
<feature type="region of interest" description="Disordered" evidence="1">
    <location>
        <begin position="821"/>
        <end position="900"/>
    </location>
</feature>
<feature type="compositionally biased region" description="Basic and acidic residues" evidence="1">
    <location>
        <begin position="866"/>
        <end position="879"/>
    </location>
</feature>
<organism evidence="2 3">
    <name type="scientific">Alternaria burnsii</name>
    <dbReference type="NCBI Taxonomy" id="1187904"/>
    <lineage>
        <taxon>Eukaryota</taxon>
        <taxon>Fungi</taxon>
        <taxon>Dikarya</taxon>
        <taxon>Ascomycota</taxon>
        <taxon>Pezizomycotina</taxon>
        <taxon>Dothideomycetes</taxon>
        <taxon>Pleosporomycetidae</taxon>
        <taxon>Pleosporales</taxon>
        <taxon>Pleosporineae</taxon>
        <taxon>Pleosporaceae</taxon>
        <taxon>Alternaria</taxon>
        <taxon>Alternaria sect. Alternaria</taxon>
    </lineage>
</organism>
<dbReference type="Proteomes" id="UP000596902">
    <property type="component" value="Unassembled WGS sequence"/>
</dbReference>
<gene>
    <name evidence="2" type="ORF">GT037_002760</name>
</gene>
<dbReference type="EMBL" id="JAAABM010000003">
    <property type="protein sequence ID" value="KAF7679012.1"/>
    <property type="molecule type" value="Genomic_DNA"/>
</dbReference>
<proteinExistence type="predicted"/>
<evidence type="ECO:0000256" key="1">
    <source>
        <dbReference type="SAM" id="MobiDB-lite"/>
    </source>
</evidence>
<feature type="region of interest" description="Disordered" evidence="1">
    <location>
        <begin position="688"/>
        <end position="780"/>
    </location>
</feature>
<evidence type="ECO:0000313" key="3">
    <source>
        <dbReference type="Proteomes" id="UP000596902"/>
    </source>
</evidence>
<feature type="compositionally biased region" description="Polar residues" evidence="1">
    <location>
        <begin position="839"/>
        <end position="856"/>
    </location>
</feature>
<dbReference type="GeneID" id="62200985"/>
<dbReference type="RefSeq" id="XP_038789085.1">
    <property type="nucleotide sequence ID" value="XM_038927807.1"/>
</dbReference>
<feature type="compositionally biased region" description="Basic and acidic residues" evidence="1">
    <location>
        <begin position="711"/>
        <end position="753"/>
    </location>
</feature>
<reference evidence="2" key="1">
    <citation type="submission" date="2020-01" db="EMBL/GenBank/DDBJ databases">
        <authorList>
            <person name="Feng Z.H.Z."/>
        </authorList>
    </citation>
    <scope>NUCLEOTIDE SEQUENCE</scope>
    <source>
        <strain evidence="2">CBS107.38</strain>
    </source>
</reference>
<dbReference type="AlphaFoldDB" id="A0A8H7EGF5"/>
<sequence>MVTTRAQSYTSDSATRHQSGLESTTKSLDGRRARWAGLLSEKHYESLISEVLDAEMPKYEKSTVINATDRVTHKRECLQILASAPSVLASAVKGDLVRGMQVDPSLQQEHVAIWERAWKQPSIYIHLLADRDGKASEHAWHIDKISRPSVAQHQSAKGYRKYLQRRSRSEKRVETLELFCQGIRKRCDETPPSLRDTPLQYPPSECGYSINSPERVAKHRARQSSNYVMNLVEDICKHLYDVGIFAQHFTMHQFIIYLIFRQEQASIAEIFISGLLQVCVKDGSGFNAYLAGHSTSSARKVTDAEWTSHERTTKLDSPLMENMRQQQLRADEWQRALALADVEALDENLVGGSTDEAECMSVQQPRSDQAALLKNRYTIPNHLHIFVARPNVHDISSLQQFNYDALNRSTIEAHFQQNVASRFISLYESKKTASRKRPHIVKVREETPSCEAIVVDVDTSGMVPAWMSMGNGVHIPVWFEEDIRETEEGHHKEVLWFCLEEVKKVLSMDVNLGEKGEWLACGYIPQSRVIIHSASSNSEPLQRVSNDEEGYETDRQARCERIRVENERLQLDHKRLEHMAEKAQSSCSVKAPPSIPTRKSSLGSLACKDTGERKKEVSAGSKISCKTRNVRITVTNADPHSAASLMKYAILMAHGRKTEGKETWHAEATSLAGDSNRSESILMIENEIPNEKRSGFTARHVGTPMTPPASPKERSRQLDTLDRRRRGNGKDLTLRHELAQRDDGQCLEEESRSLHRSAAPSPSHSMLKSHHESGNAASFQDRRSRRDLLIELQSDQDSVLREYAQVSLQDPIILQKIQDYSRPGSTSYDAESRTHNQKDNQSPISLRNRFTASTPSFLVPAHHPRSNHDTQNKGRDPPRVEPPAPSSHSATTSLSSLSDSEHASIGRAVYASIEPASHINRVDNVRSGQKSEPGLRSDSSDRQWGAQSSPEPRFPEPQADAVLEPFPALNPWAQPEQPEGEANLPPQTMPTPTVFPAVSAPNTTPAPVPSKGEAFLARAKCLGEKGREITSRIAEIKERQHKFEAKKDKWWLSKWRSGEKRKDGNKRLGDQNESS</sequence>
<name>A0A8H7EGF5_9PLEO</name>
<feature type="region of interest" description="Disordered" evidence="1">
    <location>
        <begin position="583"/>
        <end position="603"/>
    </location>
</feature>
<feature type="region of interest" description="Disordered" evidence="1">
    <location>
        <begin position="1054"/>
        <end position="1075"/>
    </location>
</feature>
<feature type="compositionally biased region" description="Low complexity" evidence="1">
    <location>
        <begin position="886"/>
        <end position="898"/>
    </location>
</feature>
<comment type="caution">
    <text evidence="2">The sequence shown here is derived from an EMBL/GenBank/DDBJ whole genome shotgun (WGS) entry which is preliminary data.</text>
</comment>
<feature type="region of interest" description="Disordered" evidence="1">
    <location>
        <begin position="920"/>
        <end position="1011"/>
    </location>
</feature>
<protein>
    <submittedName>
        <fullName evidence="2">Uncharacterized protein</fullName>
    </submittedName>
</protein>
<accession>A0A8H7EGF5</accession>
<keyword evidence="3" id="KW-1185">Reference proteome</keyword>
<reference evidence="2" key="2">
    <citation type="submission" date="2020-08" db="EMBL/GenBank/DDBJ databases">
        <title>Draft Genome Sequence of Cumin Blight Pathogen Alternaria burnsii.</title>
        <authorList>
            <person name="Feng Z."/>
        </authorList>
    </citation>
    <scope>NUCLEOTIDE SEQUENCE</scope>
    <source>
        <strain evidence="2">CBS107.38</strain>
    </source>
</reference>